<protein>
    <submittedName>
        <fullName evidence="3">Uncharacterized protein</fullName>
    </submittedName>
</protein>
<organism evidence="3">
    <name type="scientific">viral metagenome</name>
    <dbReference type="NCBI Taxonomy" id="1070528"/>
    <lineage>
        <taxon>unclassified sequences</taxon>
        <taxon>metagenomes</taxon>
        <taxon>organismal metagenomes</taxon>
    </lineage>
</organism>
<accession>A0A6C0JIU1</accession>
<evidence type="ECO:0000313" key="3">
    <source>
        <dbReference type="EMBL" id="QHU03718.1"/>
    </source>
</evidence>
<dbReference type="AlphaFoldDB" id="A0A6C0JIU1"/>
<evidence type="ECO:0000256" key="1">
    <source>
        <dbReference type="SAM" id="MobiDB-lite"/>
    </source>
</evidence>
<keyword evidence="2" id="KW-0472">Membrane</keyword>
<sequence>MIAMDRETLMMIATIVAIAGVIFLFKEMNKQKQDLEGLKNFSSTLIQRMRAPEPTTDEPEPETEVTEEKKEE</sequence>
<keyword evidence="2" id="KW-1133">Transmembrane helix</keyword>
<dbReference type="Pfam" id="PF19084">
    <property type="entry name" value="DUF5775"/>
    <property type="match status" value="1"/>
</dbReference>
<keyword evidence="2" id="KW-0812">Transmembrane</keyword>
<dbReference type="EMBL" id="MN740385">
    <property type="protein sequence ID" value="QHU03718.1"/>
    <property type="molecule type" value="Genomic_DNA"/>
</dbReference>
<feature type="region of interest" description="Disordered" evidence="1">
    <location>
        <begin position="46"/>
        <end position="72"/>
    </location>
</feature>
<feature type="compositionally biased region" description="Acidic residues" evidence="1">
    <location>
        <begin position="55"/>
        <end position="65"/>
    </location>
</feature>
<reference evidence="3" key="1">
    <citation type="journal article" date="2020" name="Nature">
        <title>Giant virus diversity and host interactions through global metagenomics.</title>
        <authorList>
            <person name="Schulz F."/>
            <person name="Roux S."/>
            <person name="Paez-Espino D."/>
            <person name="Jungbluth S."/>
            <person name="Walsh D.A."/>
            <person name="Denef V.J."/>
            <person name="McMahon K.D."/>
            <person name="Konstantinidis K.T."/>
            <person name="Eloe-Fadrosh E.A."/>
            <person name="Kyrpides N.C."/>
            <person name="Woyke T."/>
        </authorList>
    </citation>
    <scope>NUCLEOTIDE SEQUENCE</scope>
    <source>
        <strain evidence="3">GVMAG-M-3300027206-1</strain>
    </source>
</reference>
<evidence type="ECO:0000256" key="2">
    <source>
        <dbReference type="SAM" id="Phobius"/>
    </source>
</evidence>
<feature type="transmembrane region" description="Helical" evidence="2">
    <location>
        <begin position="6"/>
        <end position="25"/>
    </location>
</feature>
<proteinExistence type="predicted"/>
<dbReference type="InterPro" id="IPR043924">
    <property type="entry name" value="DUF5775"/>
</dbReference>
<name>A0A6C0JIU1_9ZZZZ</name>